<reference evidence="2" key="1">
    <citation type="submission" date="2021-02" db="EMBL/GenBank/DDBJ databases">
        <authorList>
            <person name="Nowell W R."/>
        </authorList>
    </citation>
    <scope>NUCLEOTIDE SEQUENCE</scope>
</reference>
<evidence type="ECO:0000313" key="3">
    <source>
        <dbReference type="EMBL" id="CAF3993614.1"/>
    </source>
</evidence>
<dbReference type="EMBL" id="CAJNOK010013338">
    <property type="protein sequence ID" value="CAF1182326.1"/>
    <property type="molecule type" value="Genomic_DNA"/>
</dbReference>
<comment type="caution">
    <text evidence="2">The sequence shown here is derived from an EMBL/GenBank/DDBJ whole genome shotgun (WGS) entry which is preliminary data.</text>
</comment>
<feature type="non-terminal residue" evidence="2">
    <location>
        <position position="1"/>
    </location>
</feature>
<organism evidence="2 4">
    <name type="scientific">Didymodactylos carnosus</name>
    <dbReference type="NCBI Taxonomy" id="1234261"/>
    <lineage>
        <taxon>Eukaryota</taxon>
        <taxon>Metazoa</taxon>
        <taxon>Spiralia</taxon>
        <taxon>Gnathifera</taxon>
        <taxon>Rotifera</taxon>
        <taxon>Eurotatoria</taxon>
        <taxon>Bdelloidea</taxon>
        <taxon>Philodinida</taxon>
        <taxon>Philodinidae</taxon>
        <taxon>Didymodactylos</taxon>
    </lineage>
</organism>
<dbReference type="EMBL" id="CAJOBA010034866">
    <property type="protein sequence ID" value="CAF3993614.1"/>
    <property type="molecule type" value="Genomic_DNA"/>
</dbReference>
<evidence type="ECO:0000313" key="2">
    <source>
        <dbReference type="EMBL" id="CAF1182326.1"/>
    </source>
</evidence>
<protein>
    <submittedName>
        <fullName evidence="2">Uncharacterized protein</fullName>
    </submittedName>
</protein>
<evidence type="ECO:0000313" key="4">
    <source>
        <dbReference type="Proteomes" id="UP000677228"/>
    </source>
</evidence>
<feature type="compositionally biased region" description="Polar residues" evidence="1">
    <location>
        <begin position="76"/>
        <end position="86"/>
    </location>
</feature>
<sequence length="129" mass="13922">QSVISQPEAWSKSDVVVSASDRYTQSLAATMISTKQPDAVVIDSLSQPFNPLEALTAITQQLISSVSVSSHVPSSRHQISTNSYSKSTKDASPPPAELFLAPLPMISHTSQFHAKTLKNDISERCLIVN</sequence>
<dbReference type="Proteomes" id="UP000677228">
    <property type="component" value="Unassembled WGS sequence"/>
</dbReference>
<dbReference type="AlphaFoldDB" id="A0A8S2EBN5"/>
<proteinExistence type="predicted"/>
<evidence type="ECO:0000256" key="1">
    <source>
        <dbReference type="SAM" id="MobiDB-lite"/>
    </source>
</evidence>
<gene>
    <name evidence="2" type="ORF">OVA965_LOCUS23125</name>
    <name evidence="3" type="ORF">TMI583_LOCUS23842</name>
</gene>
<dbReference type="Proteomes" id="UP000682733">
    <property type="component" value="Unassembled WGS sequence"/>
</dbReference>
<feature type="region of interest" description="Disordered" evidence="1">
    <location>
        <begin position="70"/>
        <end position="96"/>
    </location>
</feature>
<accession>A0A8S2EBN5</accession>
<name>A0A8S2EBN5_9BILA</name>